<dbReference type="Pfam" id="PF00026">
    <property type="entry name" value="Asp"/>
    <property type="match status" value="1"/>
</dbReference>
<dbReference type="PANTHER" id="PTHR47966:SF65">
    <property type="entry name" value="ASPARTIC-TYPE ENDOPEPTIDASE"/>
    <property type="match status" value="1"/>
</dbReference>
<proteinExistence type="inferred from homology"/>
<evidence type="ECO:0000256" key="2">
    <source>
        <dbReference type="ARBA" id="ARBA00022670"/>
    </source>
</evidence>
<keyword evidence="3 7" id="KW-0732">Signal</keyword>
<organism evidence="8 9">
    <name type="scientific">Gibberella zeae</name>
    <name type="common">Wheat head blight fungus</name>
    <name type="synonym">Fusarium graminearum</name>
    <dbReference type="NCBI Taxonomy" id="5518"/>
    <lineage>
        <taxon>Eukaryota</taxon>
        <taxon>Fungi</taxon>
        <taxon>Dikarya</taxon>
        <taxon>Ascomycota</taxon>
        <taxon>Pezizomycotina</taxon>
        <taxon>Sordariomycetes</taxon>
        <taxon>Hypocreomycetidae</taxon>
        <taxon>Hypocreales</taxon>
        <taxon>Nectriaceae</taxon>
        <taxon>Fusarium</taxon>
    </lineage>
</organism>
<dbReference type="PANTHER" id="PTHR47966">
    <property type="entry name" value="BETA-SITE APP-CLEAVING ENZYME, ISOFORM A-RELATED"/>
    <property type="match status" value="1"/>
</dbReference>
<evidence type="ECO:0000256" key="5">
    <source>
        <dbReference type="ARBA" id="ARBA00022801"/>
    </source>
</evidence>
<name>A0A8H3PWJ6_GIBZA</name>
<keyword evidence="5" id="KW-0378">Hydrolase</keyword>
<evidence type="ECO:0000313" key="9">
    <source>
        <dbReference type="Proteomes" id="UP000746612"/>
    </source>
</evidence>
<feature type="region of interest" description="Disordered" evidence="6">
    <location>
        <begin position="463"/>
        <end position="486"/>
    </location>
</feature>
<dbReference type="PROSITE" id="PS51767">
    <property type="entry name" value="PEPTIDASE_A1"/>
    <property type="match status" value="1"/>
</dbReference>
<keyword evidence="4" id="KW-0064">Aspartyl protease</keyword>
<reference evidence="8" key="1">
    <citation type="submission" date="2021-03" db="EMBL/GenBank/DDBJ databases">
        <authorList>
            <person name="Alouane T."/>
            <person name="Langin T."/>
            <person name="Bonhomme L."/>
        </authorList>
    </citation>
    <scope>NUCLEOTIDE SEQUENCE</scope>
    <source>
        <strain evidence="8">MDC_Fg202</strain>
    </source>
</reference>
<evidence type="ECO:0000256" key="1">
    <source>
        <dbReference type="ARBA" id="ARBA00007447"/>
    </source>
</evidence>
<gene>
    <name evidence="8" type="ORF">MDCFG202_LOCUS202198</name>
</gene>
<keyword evidence="2" id="KW-0645">Protease</keyword>
<dbReference type="Gene3D" id="2.40.70.10">
    <property type="entry name" value="Acid Proteases"/>
    <property type="match status" value="2"/>
</dbReference>
<feature type="compositionally biased region" description="Polar residues" evidence="6">
    <location>
        <begin position="463"/>
        <end position="474"/>
    </location>
</feature>
<dbReference type="InterPro" id="IPR033876">
    <property type="entry name" value="SAP-like"/>
</dbReference>
<evidence type="ECO:0000256" key="4">
    <source>
        <dbReference type="ARBA" id="ARBA00022750"/>
    </source>
</evidence>
<comment type="similarity">
    <text evidence="1">Belongs to the peptidase A1 family.</text>
</comment>
<evidence type="ECO:0000313" key="8">
    <source>
        <dbReference type="EMBL" id="CAG1980553.1"/>
    </source>
</evidence>
<dbReference type="SUPFAM" id="SSF50630">
    <property type="entry name" value="Acid proteases"/>
    <property type="match status" value="1"/>
</dbReference>
<accession>A0A8H3PWJ6</accession>
<dbReference type="PRINTS" id="PR00792">
    <property type="entry name" value="PEPSIN"/>
</dbReference>
<evidence type="ECO:0000256" key="6">
    <source>
        <dbReference type="SAM" id="MobiDB-lite"/>
    </source>
</evidence>
<dbReference type="InterPro" id="IPR021109">
    <property type="entry name" value="Peptidase_aspartic_dom_sf"/>
</dbReference>
<dbReference type="EMBL" id="CAJPIJ010000117">
    <property type="protein sequence ID" value="CAG1980553.1"/>
    <property type="molecule type" value="Genomic_DNA"/>
</dbReference>
<dbReference type="Proteomes" id="UP000746612">
    <property type="component" value="Unassembled WGS sequence"/>
</dbReference>
<dbReference type="InterPro" id="IPR001461">
    <property type="entry name" value="Aspartic_peptidase_A1"/>
</dbReference>
<sequence>MKGSTSLIIASSTLLSATSGLQLNKRHDPAVLSVNFEKRARHVSDSLGRRADNVVDMFVDKHGMRVSYWANYTIGTPPQNLYAEMDTGSSDLLVLTKEIEACKKEKCIGNIFNTVKSQTFDWVESEDQVHGSFGSGESWSGYYAKDSFSLGDVKLDSFQFVATDVFNATVAGIVSIFGVGLPIGQRAAKKFPSLPWALRNAGEINTAAYSLWLDDDQSGHFLFGGVNKAKYKGPLVTFPIPVTAPSDDEPDKLLVVMEGFGTTNDGSSTTIEFYPRSVLLDTGTIKSCLTEDMALHVLATLGGVISETYGAMVPCEENPKYTLDFTFGELTINVPLAYFTSKSNNVVGIDGVSYCSLFYDPKATYIILGDDFLKGAYVVFDHENMEISLAQYNPDGEKDDIHEIVKNVPGATKAKNIPMKFDPFDGTAMGDPTSVPAGLKTVSMTLLSSRTASASMIGDPMSTNAGLSIAQPTETGDAKGSDDEDSAAVRSLPGKVMSVAVFGIITGLLCIW</sequence>
<feature type="chain" id="PRO_5043859872" evidence="7">
    <location>
        <begin position="21"/>
        <end position="512"/>
    </location>
</feature>
<feature type="signal peptide" evidence="7">
    <location>
        <begin position="1"/>
        <end position="20"/>
    </location>
</feature>
<dbReference type="CDD" id="cd05474">
    <property type="entry name" value="SAP_like"/>
    <property type="match status" value="1"/>
</dbReference>
<dbReference type="GO" id="GO:0004190">
    <property type="term" value="F:aspartic-type endopeptidase activity"/>
    <property type="evidence" value="ECO:0007669"/>
    <property type="project" value="UniProtKB-KW"/>
</dbReference>
<dbReference type="AlphaFoldDB" id="A0A8H3PWJ6"/>
<dbReference type="GO" id="GO:0006508">
    <property type="term" value="P:proteolysis"/>
    <property type="evidence" value="ECO:0007669"/>
    <property type="project" value="UniProtKB-KW"/>
</dbReference>
<evidence type="ECO:0000256" key="3">
    <source>
        <dbReference type="ARBA" id="ARBA00022729"/>
    </source>
</evidence>
<comment type="caution">
    <text evidence="8">The sequence shown here is derived from an EMBL/GenBank/DDBJ whole genome shotgun (WGS) entry which is preliminary data.</text>
</comment>
<dbReference type="InterPro" id="IPR033121">
    <property type="entry name" value="PEPTIDASE_A1"/>
</dbReference>
<evidence type="ECO:0000256" key="7">
    <source>
        <dbReference type="SAM" id="SignalP"/>
    </source>
</evidence>
<protein>
    <submittedName>
        <fullName evidence="8">Uncharacterized protein</fullName>
    </submittedName>
</protein>